<dbReference type="Gene3D" id="1.10.10.10">
    <property type="entry name" value="Winged helix-like DNA-binding domain superfamily/Winged helix DNA-binding domain"/>
    <property type="match status" value="1"/>
</dbReference>
<protein>
    <submittedName>
        <fullName evidence="2">Helix-turn-helix domain-containing protein</fullName>
    </submittedName>
</protein>
<dbReference type="InterPro" id="IPR036388">
    <property type="entry name" value="WH-like_DNA-bd_sf"/>
</dbReference>
<feature type="domain" description="HTH arsR-type" evidence="1">
    <location>
        <begin position="4"/>
        <end position="88"/>
    </location>
</feature>
<dbReference type="SUPFAM" id="SSF46785">
    <property type="entry name" value="Winged helix' DNA-binding domain"/>
    <property type="match status" value="1"/>
</dbReference>
<sequence length="186" mass="20313">MATERARLLLHPVRMRIVIALSAQQLTTRHIHELMPEVPQASLYRAIAQLASAGIVEVVSEERRGGAMERTYRLAPDDVPLTAEDVESSSPEEALAAVQTLADLMVASSSRYLAQAGDEWSQSSLTVRHAALWLTDEERAELGDELLALLARYEAKSRGPKSHLHSVQVAVMPEVGPPDVCPDGQD</sequence>
<dbReference type="InterPro" id="IPR036390">
    <property type="entry name" value="WH_DNA-bd_sf"/>
</dbReference>
<evidence type="ECO:0000313" key="2">
    <source>
        <dbReference type="EMBL" id="MDN4479656.1"/>
    </source>
</evidence>
<evidence type="ECO:0000259" key="1">
    <source>
        <dbReference type="SMART" id="SM00418"/>
    </source>
</evidence>
<dbReference type="InterPro" id="IPR011991">
    <property type="entry name" value="ArsR-like_HTH"/>
</dbReference>
<keyword evidence="3" id="KW-1185">Reference proteome</keyword>
<comment type="caution">
    <text evidence="2">The sequence shown here is derived from an EMBL/GenBank/DDBJ whole genome shotgun (WGS) entry which is preliminary data.</text>
</comment>
<dbReference type="Gene3D" id="6.10.140.2180">
    <property type="match status" value="1"/>
</dbReference>
<dbReference type="Pfam" id="PF12840">
    <property type="entry name" value="HTH_20"/>
    <property type="match status" value="1"/>
</dbReference>
<reference evidence="2" key="1">
    <citation type="submission" date="2023-06" db="EMBL/GenBank/DDBJ databases">
        <title>Egi l300058.</title>
        <authorList>
            <person name="Gao L."/>
            <person name="Fang B.-Z."/>
            <person name="Li W.-J."/>
        </authorList>
    </citation>
    <scope>NUCLEOTIDE SEQUENCE</scope>
    <source>
        <strain evidence="2">EGI L300058</strain>
    </source>
</reference>
<dbReference type="CDD" id="cd00090">
    <property type="entry name" value="HTH_ARSR"/>
    <property type="match status" value="1"/>
</dbReference>
<dbReference type="InterPro" id="IPR001845">
    <property type="entry name" value="HTH_ArsR_DNA-bd_dom"/>
</dbReference>
<evidence type="ECO:0000313" key="3">
    <source>
        <dbReference type="Proteomes" id="UP001172708"/>
    </source>
</evidence>
<proteinExistence type="predicted"/>
<name>A0ABT8GFD4_9MICO</name>
<dbReference type="Proteomes" id="UP001172708">
    <property type="component" value="Unassembled WGS sequence"/>
</dbReference>
<organism evidence="2 3">
    <name type="scientific">Demequina muriae</name>
    <dbReference type="NCBI Taxonomy" id="3051664"/>
    <lineage>
        <taxon>Bacteria</taxon>
        <taxon>Bacillati</taxon>
        <taxon>Actinomycetota</taxon>
        <taxon>Actinomycetes</taxon>
        <taxon>Micrococcales</taxon>
        <taxon>Demequinaceae</taxon>
        <taxon>Demequina</taxon>
    </lineage>
</organism>
<gene>
    <name evidence="2" type="ORF">QQX02_01785</name>
</gene>
<dbReference type="SMART" id="SM00418">
    <property type="entry name" value="HTH_ARSR"/>
    <property type="match status" value="1"/>
</dbReference>
<dbReference type="RefSeq" id="WP_301140831.1">
    <property type="nucleotide sequence ID" value="NZ_JAUHQA010000001.1"/>
</dbReference>
<dbReference type="EMBL" id="JAUHQA010000001">
    <property type="protein sequence ID" value="MDN4479656.1"/>
    <property type="molecule type" value="Genomic_DNA"/>
</dbReference>
<accession>A0ABT8GFD4</accession>